<gene>
    <name evidence="1" type="ORF">RT717_18475</name>
</gene>
<keyword evidence="2" id="KW-1185">Reference proteome</keyword>
<evidence type="ECO:0000313" key="2">
    <source>
        <dbReference type="Proteomes" id="UP001302349"/>
    </source>
</evidence>
<name>A0ABZ0IK63_9BACT</name>
<sequence>MMVDLYESFSKKEPRYPTVFRESIVDKFSRIGGGREEEKFAKGKFFSNYYECFMYAVVLGLKNDYRIAFDRNKEGTRFLLVDSWHPRQMVEFIFMSLLTKSGEDLYDLEGLSDDDVDKKALELIVLMEEYAHGGFDLIRAKMQAEPNYFVDHFSAVNFLK</sequence>
<organism evidence="1 2">
    <name type="scientific">Imperialibacter roseus</name>
    <dbReference type="NCBI Taxonomy" id="1324217"/>
    <lineage>
        <taxon>Bacteria</taxon>
        <taxon>Pseudomonadati</taxon>
        <taxon>Bacteroidota</taxon>
        <taxon>Cytophagia</taxon>
        <taxon>Cytophagales</taxon>
        <taxon>Flammeovirgaceae</taxon>
        <taxon>Imperialibacter</taxon>
    </lineage>
</organism>
<dbReference type="RefSeq" id="WP_317487864.1">
    <property type="nucleotide sequence ID" value="NZ_CP136051.1"/>
</dbReference>
<evidence type="ECO:0000313" key="1">
    <source>
        <dbReference type="EMBL" id="WOK05071.1"/>
    </source>
</evidence>
<dbReference type="EMBL" id="CP136051">
    <property type="protein sequence ID" value="WOK05071.1"/>
    <property type="molecule type" value="Genomic_DNA"/>
</dbReference>
<dbReference type="Proteomes" id="UP001302349">
    <property type="component" value="Chromosome"/>
</dbReference>
<protein>
    <submittedName>
        <fullName evidence="1">Uncharacterized protein</fullName>
    </submittedName>
</protein>
<reference evidence="1 2" key="1">
    <citation type="journal article" date="2023" name="Microbiol. Resour. Announc.">
        <title>Complete Genome Sequence of Imperialibacter roseus strain P4T.</title>
        <authorList>
            <person name="Tizabi D.R."/>
            <person name="Bachvaroff T."/>
            <person name="Hill R.T."/>
        </authorList>
    </citation>
    <scope>NUCLEOTIDE SEQUENCE [LARGE SCALE GENOMIC DNA]</scope>
    <source>
        <strain evidence="1 2">P4T</strain>
    </source>
</reference>
<accession>A0ABZ0IK63</accession>
<proteinExistence type="predicted"/>